<evidence type="ECO:0000256" key="5">
    <source>
        <dbReference type="ARBA" id="ARBA00023136"/>
    </source>
</evidence>
<evidence type="ECO:0000313" key="7">
    <source>
        <dbReference type="EMBL" id="MFC5824123.1"/>
    </source>
</evidence>
<protein>
    <submittedName>
        <fullName evidence="7">OPT/YSL family transporter</fullName>
    </submittedName>
</protein>
<dbReference type="Pfam" id="PF03169">
    <property type="entry name" value="OPT"/>
    <property type="match status" value="1"/>
</dbReference>
<feature type="transmembrane region" description="Helical" evidence="6">
    <location>
        <begin position="292"/>
        <end position="312"/>
    </location>
</feature>
<keyword evidence="3 6" id="KW-0812">Transmembrane</keyword>
<evidence type="ECO:0000256" key="6">
    <source>
        <dbReference type="SAM" id="Phobius"/>
    </source>
</evidence>
<organism evidence="7 8">
    <name type="scientific">Nonomuraea insulae</name>
    <dbReference type="NCBI Taxonomy" id="1616787"/>
    <lineage>
        <taxon>Bacteria</taxon>
        <taxon>Bacillati</taxon>
        <taxon>Actinomycetota</taxon>
        <taxon>Actinomycetes</taxon>
        <taxon>Streptosporangiales</taxon>
        <taxon>Streptosporangiaceae</taxon>
        <taxon>Nonomuraea</taxon>
    </lineage>
</organism>
<evidence type="ECO:0000256" key="1">
    <source>
        <dbReference type="ARBA" id="ARBA00004141"/>
    </source>
</evidence>
<feature type="transmembrane region" description="Helical" evidence="6">
    <location>
        <begin position="485"/>
        <end position="510"/>
    </location>
</feature>
<feature type="transmembrane region" description="Helical" evidence="6">
    <location>
        <begin position="190"/>
        <end position="213"/>
    </location>
</feature>
<dbReference type="Proteomes" id="UP001596058">
    <property type="component" value="Unassembled WGS sequence"/>
</dbReference>
<comment type="subcellular location">
    <subcellularLocation>
        <location evidence="1">Membrane</location>
        <topology evidence="1">Multi-pass membrane protein</topology>
    </subcellularLocation>
</comment>
<reference evidence="8" key="1">
    <citation type="journal article" date="2019" name="Int. J. Syst. Evol. Microbiol.">
        <title>The Global Catalogue of Microorganisms (GCM) 10K type strain sequencing project: providing services to taxonomists for standard genome sequencing and annotation.</title>
        <authorList>
            <consortium name="The Broad Institute Genomics Platform"/>
            <consortium name="The Broad Institute Genome Sequencing Center for Infectious Disease"/>
            <person name="Wu L."/>
            <person name="Ma J."/>
        </authorList>
    </citation>
    <scope>NUCLEOTIDE SEQUENCE [LARGE SCALE GENOMIC DNA]</scope>
    <source>
        <strain evidence="8">CCUG 53903</strain>
    </source>
</reference>
<feature type="transmembrane region" description="Helical" evidence="6">
    <location>
        <begin position="51"/>
        <end position="70"/>
    </location>
</feature>
<evidence type="ECO:0000313" key="8">
    <source>
        <dbReference type="Proteomes" id="UP001596058"/>
    </source>
</evidence>
<feature type="transmembrane region" description="Helical" evidence="6">
    <location>
        <begin position="116"/>
        <end position="138"/>
    </location>
</feature>
<feature type="transmembrane region" description="Helical" evidence="6">
    <location>
        <begin position="318"/>
        <end position="340"/>
    </location>
</feature>
<sequence length="552" mass="57582">MSFTTTQKGADLHGPESHPKAVEPVVLILTVLLSVVGAFIGLHMITTLGVSPNTAVIGALVAMLVGRVPIMHLRKMRSIHRQNLVQSAISGATFAAANSLLVPIAVPFVLGRTDLIWPMLVGAAIGLVVDSWVLYRVFDSKLFPGRAAWPAGVAAGETLVAGDEGGRKAVVLGIGGLVGFAGSWLRVGGAALPLSAAGVALIGNIWALGAFGLGLGVRQYSDEWFGLNLAEQYIPHGFMVGAGVVALAQAVWLLMRGKGGGSKQNAVEVRIPEAAVETVNERGLRRALVEGYVLFLLGAVVVAVLGGVLGELTPLQTLGWVLLAAFGALVHELIVGLAAMHSGWFPAFAVTLIFLVLGLVVGIPTVPLALFVAYVAATGPAFADMGYDLKAGWILRQGSTPYRLVEKAGRKQQYIAQLVGFGVALVVVALAWQSYFGDGQIPPVSAVYAETVKAGLTDSSTLVNLLLWAVPGALVQLVGGPERQMGVMLATGLLILTPYACWFVMAALVARVVWTRVRGKSEAEKDLNLIGSGIIAGSSLSDISRIFGGGKE</sequence>
<keyword evidence="2" id="KW-0813">Transport</keyword>
<feature type="transmembrane region" description="Helical" evidence="6">
    <location>
        <begin position="233"/>
        <end position="255"/>
    </location>
</feature>
<feature type="transmembrane region" description="Helical" evidence="6">
    <location>
        <begin position="91"/>
        <end position="110"/>
    </location>
</feature>
<evidence type="ECO:0000256" key="3">
    <source>
        <dbReference type="ARBA" id="ARBA00022692"/>
    </source>
</evidence>
<dbReference type="EMBL" id="JBHSPA010000013">
    <property type="protein sequence ID" value="MFC5824123.1"/>
    <property type="molecule type" value="Genomic_DNA"/>
</dbReference>
<feature type="transmembrane region" description="Helical" evidence="6">
    <location>
        <begin position="352"/>
        <end position="377"/>
    </location>
</feature>
<feature type="transmembrane region" description="Helical" evidence="6">
    <location>
        <begin position="414"/>
        <end position="432"/>
    </location>
</feature>
<accession>A0ABW1CGY4</accession>
<evidence type="ECO:0000256" key="2">
    <source>
        <dbReference type="ARBA" id="ARBA00022448"/>
    </source>
</evidence>
<proteinExistence type="predicted"/>
<feature type="transmembrane region" description="Helical" evidence="6">
    <location>
        <begin position="21"/>
        <end position="45"/>
    </location>
</feature>
<comment type="caution">
    <text evidence="7">The sequence shown here is derived from an EMBL/GenBank/DDBJ whole genome shotgun (WGS) entry which is preliminary data.</text>
</comment>
<dbReference type="RefSeq" id="WP_379513653.1">
    <property type="nucleotide sequence ID" value="NZ_JBHSPA010000013.1"/>
</dbReference>
<dbReference type="InterPro" id="IPR004813">
    <property type="entry name" value="OPT"/>
</dbReference>
<keyword evidence="8" id="KW-1185">Reference proteome</keyword>
<evidence type="ECO:0000256" key="4">
    <source>
        <dbReference type="ARBA" id="ARBA00022989"/>
    </source>
</evidence>
<name>A0ABW1CGY4_9ACTN</name>
<keyword evidence="5 6" id="KW-0472">Membrane</keyword>
<keyword evidence="4 6" id="KW-1133">Transmembrane helix</keyword>
<gene>
    <name evidence="7" type="ORF">ACFPZ3_09705</name>
</gene>